<evidence type="ECO:0000256" key="1">
    <source>
        <dbReference type="ARBA" id="ARBA00023125"/>
    </source>
</evidence>
<name>A0ABN6EXH4_9BACT</name>
<evidence type="ECO:0000259" key="3">
    <source>
        <dbReference type="PROSITE" id="PS50937"/>
    </source>
</evidence>
<feature type="coiled-coil region" evidence="2">
    <location>
        <begin position="83"/>
        <end position="120"/>
    </location>
</feature>
<dbReference type="PANTHER" id="PTHR30204">
    <property type="entry name" value="REDOX-CYCLING DRUG-SENSING TRANSCRIPTIONAL ACTIVATOR SOXR"/>
    <property type="match status" value="1"/>
</dbReference>
<dbReference type="PROSITE" id="PS50937">
    <property type="entry name" value="HTH_MERR_2"/>
    <property type="match status" value="1"/>
</dbReference>
<dbReference type="RefSeq" id="WP_236891350.1">
    <property type="nucleotide sequence ID" value="NZ_AP024488.1"/>
</dbReference>
<dbReference type="EMBL" id="AP024488">
    <property type="protein sequence ID" value="BCS95063.1"/>
    <property type="molecule type" value="Genomic_DNA"/>
</dbReference>
<dbReference type="Pfam" id="PF13411">
    <property type="entry name" value="MerR_1"/>
    <property type="match status" value="1"/>
</dbReference>
<reference evidence="4 5" key="1">
    <citation type="submission" date="2021-02" db="EMBL/GenBank/DDBJ databases">
        <title>Complete genome of Desulfoluna sp. strain ASN36.</title>
        <authorList>
            <person name="Takahashi A."/>
            <person name="Kojima H."/>
            <person name="Fukui M."/>
        </authorList>
    </citation>
    <scope>NUCLEOTIDE SEQUENCE [LARGE SCALE GENOMIC DNA]</scope>
    <source>
        <strain evidence="4 5">ASN36</strain>
    </source>
</reference>
<dbReference type="SMART" id="SM00422">
    <property type="entry name" value="HTH_MERR"/>
    <property type="match status" value="1"/>
</dbReference>
<evidence type="ECO:0000256" key="2">
    <source>
        <dbReference type="SAM" id="Coils"/>
    </source>
</evidence>
<protein>
    <submittedName>
        <fullName evidence="4">MerR family transcriptional regulator</fullName>
    </submittedName>
</protein>
<evidence type="ECO:0000313" key="5">
    <source>
        <dbReference type="Proteomes" id="UP001320148"/>
    </source>
</evidence>
<dbReference type="InterPro" id="IPR000551">
    <property type="entry name" value="MerR-type_HTH_dom"/>
</dbReference>
<keyword evidence="1" id="KW-0238">DNA-binding</keyword>
<gene>
    <name evidence="4" type="ORF">DSLASN_06950</name>
</gene>
<dbReference type="PANTHER" id="PTHR30204:SF58">
    <property type="entry name" value="HTH-TYPE TRANSCRIPTIONAL REGULATOR YFMP"/>
    <property type="match status" value="1"/>
</dbReference>
<proteinExistence type="predicted"/>
<dbReference type="Proteomes" id="UP001320148">
    <property type="component" value="Chromosome"/>
</dbReference>
<dbReference type="PROSITE" id="PS00552">
    <property type="entry name" value="HTH_MERR_1"/>
    <property type="match status" value="1"/>
</dbReference>
<feature type="domain" description="HTH merR-type" evidence="3">
    <location>
        <begin position="7"/>
        <end position="75"/>
    </location>
</feature>
<keyword evidence="5" id="KW-1185">Reference proteome</keyword>
<dbReference type="PRINTS" id="PR00040">
    <property type="entry name" value="HTHMERR"/>
</dbReference>
<dbReference type="InterPro" id="IPR047057">
    <property type="entry name" value="MerR_fam"/>
</dbReference>
<dbReference type="Gene3D" id="1.10.1660.10">
    <property type="match status" value="1"/>
</dbReference>
<organism evidence="4 5">
    <name type="scientific">Desulfoluna limicola</name>
    <dbReference type="NCBI Taxonomy" id="2810562"/>
    <lineage>
        <taxon>Bacteria</taxon>
        <taxon>Pseudomonadati</taxon>
        <taxon>Thermodesulfobacteriota</taxon>
        <taxon>Desulfobacteria</taxon>
        <taxon>Desulfobacterales</taxon>
        <taxon>Desulfolunaceae</taxon>
        <taxon>Desulfoluna</taxon>
    </lineage>
</organism>
<dbReference type="InterPro" id="IPR009061">
    <property type="entry name" value="DNA-bd_dom_put_sf"/>
</dbReference>
<evidence type="ECO:0000313" key="4">
    <source>
        <dbReference type="EMBL" id="BCS95063.1"/>
    </source>
</evidence>
<accession>A0ABN6EXH4</accession>
<dbReference type="SUPFAM" id="SSF46955">
    <property type="entry name" value="Putative DNA-binding domain"/>
    <property type="match status" value="1"/>
</dbReference>
<keyword evidence="2" id="KW-0175">Coiled coil</keyword>
<sequence>MASEQKTLTISELASSLELSPSTIRYYEEKGLISPTRTPGNQRVYTAKDRARLKLILRGKRFGCSLEEIAEIIGLASTEVSEVGQIEKSLAYAERKIEEVQERKLELDLMEKDIRAMKEALELRLQELKE</sequence>